<dbReference type="InterPro" id="IPR036770">
    <property type="entry name" value="Ankyrin_rpt-contain_sf"/>
</dbReference>
<keyword evidence="3" id="KW-1185">Reference proteome</keyword>
<name>A0A813HPT7_POLGL</name>
<dbReference type="EMBL" id="CAJNNV010032292">
    <property type="protein sequence ID" value="CAE8639547.1"/>
    <property type="molecule type" value="Genomic_DNA"/>
</dbReference>
<gene>
    <name evidence="2" type="ORF">PGLA1383_LOCUS54577</name>
</gene>
<feature type="compositionally biased region" description="Polar residues" evidence="1">
    <location>
        <begin position="474"/>
        <end position="485"/>
    </location>
</feature>
<reference evidence="2" key="1">
    <citation type="submission" date="2021-02" db="EMBL/GenBank/DDBJ databases">
        <authorList>
            <person name="Dougan E. K."/>
            <person name="Rhodes N."/>
            <person name="Thang M."/>
            <person name="Chan C."/>
        </authorList>
    </citation>
    <scope>NUCLEOTIDE SEQUENCE</scope>
</reference>
<dbReference type="Proteomes" id="UP000654075">
    <property type="component" value="Unassembled WGS sequence"/>
</dbReference>
<feature type="compositionally biased region" description="Low complexity" evidence="1">
    <location>
        <begin position="451"/>
        <end position="466"/>
    </location>
</feature>
<evidence type="ECO:0000313" key="2">
    <source>
        <dbReference type="EMBL" id="CAE8639547.1"/>
    </source>
</evidence>
<accession>A0A813HPT7</accession>
<organism evidence="2 3">
    <name type="scientific">Polarella glacialis</name>
    <name type="common">Dinoflagellate</name>
    <dbReference type="NCBI Taxonomy" id="89957"/>
    <lineage>
        <taxon>Eukaryota</taxon>
        <taxon>Sar</taxon>
        <taxon>Alveolata</taxon>
        <taxon>Dinophyceae</taxon>
        <taxon>Suessiales</taxon>
        <taxon>Suessiaceae</taxon>
        <taxon>Polarella</taxon>
    </lineage>
</organism>
<dbReference type="AlphaFoldDB" id="A0A813HPT7"/>
<evidence type="ECO:0000313" key="3">
    <source>
        <dbReference type="Proteomes" id="UP000654075"/>
    </source>
</evidence>
<comment type="caution">
    <text evidence="2">The sequence shown here is derived from an EMBL/GenBank/DDBJ whole genome shotgun (WGS) entry which is preliminary data.</text>
</comment>
<feature type="region of interest" description="Disordered" evidence="1">
    <location>
        <begin position="444"/>
        <end position="485"/>
    </location>
</feature>
<proteinExistence type="predicted"/>
<evidence type="ECO:0000256" key="1">
    <source>
        <dbReference type="SAM" id="MobiDB-lite"/>
    </source>
</evidence>
<dbReference type="Gene3D" id="1.25.40.20">
    <property type="entry name" value="Ankyrin repeat-containing domain"/>
    <property type="match status" value="1"/>
</dbReference>
<sequence>MMEVPGSGRGPAPCGETPGITGLVLELLLRIAACLTWHQACTLWSALPLATSAPSVDKAWASLVAALVDMRGHDEVFLADVSTIQEAALYGPLIKAYSELYPSVIHRALSVRYPPNRMLEHIFATDDALLLRLLIETHCRLSLDGNALSTAIDRRAAATRDDSIAILVLHHLLEAAKALAGTADRREAAEAKVRRWAACCGAAYGSVALLRFCGAALADDCSRVSFQATADGSGPFQEDILFEESPIAVVAAEKGHIQALEEMVRSGVDMMMCTSRGVTALDAVRLSMRHSAALRAQLEVVILAPPGSQRASGSRPSSRLSPKAAVGNRGDGDGLALALQAAAAASAAFRLMGGHFEALPPLEAAIKRGDVIGLHSMLRRGAKLEQRDLMTAVNSGDLEMLAIVQAECSAGAGLAEYRGMMKQTSAQIRADRKAFVLPPTRHEELSRQSVASLHRPSSSGSSSALRRAGESFLHSPTSVSKLPPI</sequence>
<feature type="region of interest" description="Disordered" evidence="1">
    <location>
        <begin position="307"/>
        <end position="326"/>
    </location>
</feature>
<protein>
    <submittedName>
        <fullName evidence="2">Uncharacterized protein</fullName>
    </submittedName>
</protein>
<feature type="compositionally biased region" description="Polar residues" evidence="1">
    <location>
        <begin position="309"/>
        <end position="320"/>
    </location>
</feature>